<organism evidence="1 2">
    <name type="scientific">Schistosoma mattheei</name>
    <dbReference type="NCBI Taxonomy" id="31246"/>
    <lineage>
        <taxon>Eukaryota</taxon>
        <taxon>Metazoa</taxon>
        <taxon>Spiralia</taxon>
        <taxon>Lophotrochozoa</taxon>
        <taxon>Platyhelminthes</taxon>
        <taxon>Trematoda</taxon>
        <taxon>Digenea</taxon>
        <taxon>Strigeidida</taxon>
        <taxon>Schistosomatoidea</taxon>
        <taxon>Schistosomatidae</taxon>
        <taxon>Schistosoma</taxon>
    </lineage>
</organism>
<keyword evidence="2" id="KW-1185">Reference proteome</keyword>
<accession>A0A183PJ61</accession>
<sequence length="140" mass="16074">MRRYKLAVLGISETHWTQSGQQNLDLGEMLLYSGYEEKKPPHTQGVALMFKKAWNSLIGREYRGSGINKTSLKTKREEITINVIQCYTPTNGTNEDNEDHVYERIQSIIAKCSIKDLTTLIRDLNAKVGIEKTGYEDFMR</sequence>
<evidence type="ECO:0000313" key="2">
    <source>
        <dbReference type="Proteomes" id="UP000269396"/>
    </source>
</evidence>
<evidence type="ECO:0000313" key="1">
    <source>
        <dbReference type="EMBL" id="VDP65733.1"/>
    </source>
</evidence>
<dbReference type="Proteomes" id="UP000269396">
    <property type="component" value="Unassembled WGS sequence"/>
</dbReference>
<dbReference type="InterPro" id="IPR036691">
    <property type="entry name" value="Endo/exonu/phosph_ase_sf"/>
</dbReference>
<reference evidence="1 2" key="1">
    <citation type="submission" date="2018-11" db="EMBL/GenBank/DDBJ databases">
        <authorList>
            <consortium name="Pathogen Informatics"/>
        </authorList>
    </citation>
    <scope>NUCLEOTIDE SEQUENCE [LARGE SCALE GENOMIC DNA]</scope>
    <source>
        <strain>Denwood</strain>
        <strain evidence="2">Zambia</strain>
    </source>
</reference>
<dbReference type="Gene3D" id="3.60.10.10">
    <property type="entry name" value="Endonuclease/exonuclease/phosphatase"/>
    <property type="match status" value="1"/>
</dbReference>
<dbReference type="STRING" id="31246.A0A183PJ61"/>
<name>A0A183PJ61_9TREM</name>
<dbReference type="EMBL" id="UZAL01034594">
    <property type="protein sequence ID" value="VDP65733.1"/>
    <property type="molecule type" value="Genomic_DNA"/>
</dbReference>
<proteinExistence type="predicted"/>
<gene>
    <name evidence="1" type="ORF">SMTD_LOCUS14397</name>
</gene>
<dbReference type="AlphaFoldDB" id="A0A183PJ61"/>
<protein>
    <submittedName>
        <fullName evidence="1">Uncharacterized protein</fullName>
    </submittedName>
</protein>